<dbReference type="Proteomes" id="UP000180088">
    <property type="component" value="Unassembled WGS sequence"/>
</dbReference>
<accession>A0A1S1WV60</accession>
<protein>
    <recommendedName>
        <fullName evidence="2">GT44 domain-containing protein</fullName>
    </recommendedName>
</protein>
<evidence type="ECO:0000259" key="2">
    <source>
        <dbReference type="Pfam" id="PF12919"/>
    </source>
</evidence>
<dbReference type="InterPro" id="IPR024770">
    <property type="entry name" value="TcdA/TcdB_cat"/>
</dbReference>
<dbReference type="EMBL" id="MKCS01000003">
    <property type="protein sequence ID" value="OHX10807.1"/>
    <property type="molecule type" value="Genomic_DNA"/>
</dbReference>
<dbReference type="SUPFAM" id="SSF53448">
    <property type="entry name" value="Nucleotide-diphospho-sugar transferases"/>
    <property type="match status" value="1"/>
</dbReference>
<gene>
    <name evidence="3" type="ORF">BI347_20065</name>
</gene>
<dbReference type="GO" id="GO:0051999">
    <property type="term" value="P:mannosyl-inositol phosphorylceramide biosynthetic process"/>
    <property type="evidence" value="ECO:0007669"/>
    <property type="project" value="TreeGrafter"/>
</dbReference>
<comment type="caution">
    <text evidence="3">The sequence shown here is derived from an EMBL/GenBank/DDBJ whole genome shotgun (WGS) entry which is preliminary data.</text>
</comment>
<feature type="region of interest" description="Disordered" evidence="1">
    <location>
        <begin position="1"/>
        <end position="21"/>
    </location>
</feature>
<dbReference type="RefSeq" id="WP_071116881.1">
    <property type="nucleotide sequence ID" value="NZ_MKCS01000003.1"/>
</dbReference>
<dbReference type="GO" id="GO:0000030">
    <property type="term" value="F:mannosyltransferase activity"/>
    <property type="evidence" value="ECO:0007669"/>
    <property type="project" value="TreeGrafter"/>
</dbReference>
<dbReference type="PANTHER" id="PTHR32385:SF15">
    <property type="entry name" value="INOSITOL PHOSPHOCERAMIDE MANNOSYLTRANSFERASE 1"/>
    <property type="match status" value="1"/>
</dbReference>
<dbReference type="PANTHER" id="PTHR32385">
    <property type="entry name" value="MANNOSYL PHOSPHORYLINOSITOL CERAMIDE SYNTHASE"/>
    <property type="match status" value="1"/>
</dbReference>
<dbReference type="OrthoDB" id="9802987at2"/>
<evidence type="ECO:0000313" key="3">
    <source>
        <dbReference type="EMBL" id="OHX10807.1"/>
    </source>
</evidence>
<organism evidence="3 4">
    <name type="scientific">Chromobacterium sphagni</name>
    <dbReference type="NCBI Taxonomy" id="1903179"/>
    <lineage>
        <taxon>Bacteria</taxon>
        <taxon>Pseudomonadati</taxon>
        <taxon>Pseudomonadota</taxon>
        <taxon>Betaproteobacteria</taxon>
        <taxon>Neisseriales</taxon>
        <taxon>Chromobacteriaceae</taxon>
        <taxon>Chromobacterium</taxon>
    </lineage>
</organism>
<feature type="domain" description="GT44" evidence="2">
    <location>
        <begin position="44"/>
        <end position="284"/>
    </location>
</feature>
<dbReference type="InterPro" id="IPR051706">
    <property type="entry name" value="Glycosyltransferase_domain"/>
</dbReference>
<name>A0A1S1WV60_9NEIS</name>
<evidence type="ECO:0000313" key="4">
    <source>
        <dbReference type="Proteomes" id="UP000180088"/>
    </source>
</evidence>
<evidence type="ECO:0000256" key="1">
    <source>
        <dbReference type="SAM" id="MobiDB-lite"/>
    </source>
</evidence>
<proteinExistence type="predicted"/>
<reference evidence="3 4" key="1">
    <citation type="submission" date="2016-09" db="EMBL/GenBank/DDBJ databases">
        <title>Chromobacterium muskegensis sp. nov., an insecticidal bacterium isolated from Sphagnum bogs.</title>
        <authorList>
            <person name="Sparks M.E."/>
            <person name="Blackburn M.B."/>
            <person name="Gundersen-Rindal D.E."/>
            <person name="Mitchell A."/>
            <person name="Farrar R."/>
            <person name="Kuhar D."/>
        </authorList>
    </citation>
    <scope>NUCLEOTIDE SEQUENCE [LARGE SCALE GENOMIC DNA]</scope>
    <source>
        <strain evidence="3 4">37-2</strain>
    </source>
</reference>
<sequence>MHISNFSQPSQVSPQSAAGAEQAQAARSFAQVYDKADFKPVPSNIHMVWVGSQPGPTQQDYLRQWAGKNPDSEVSLWVDSKQFGAYAANKAVRQQVDELFPGAKDFQAEKLFRGLFSQLSATLGKEDGALGRAAQKQALSELNKELSARGSEAWRQALLPQGGKVTADNAASVLENFRQQVRGNDEKFLLADRLILDQTTKAWDRCAAGAERDVATLEQIQACFSDTPNIKIRDLSNPGDIDLRNRDAYQHEIVGRNGAYPAASDIARYEILHSYGGVYADIDLECTQPLAGALSAHPDLMLVGLAEGKREASGSATPYFANALLASHPGSKMLDSFIDKIGRDYQQMKGNEFAGDRYFSRANKSTIEGTGPNALRGHVDMVLRQSEGRPEAARGDAQSLAERIWSQDDARNKDFWAAMDSHFKFPDGLVNFETEEQQQSATKGMA</sequence>
<dbReference type="GO" id="GO:0016020">
    <property type="term" value="C:membrane"/>
    <property type="evidence" value="ECO:0007669"/>
    <property type="project" value="GOC"/>
</dbReference>
<feature type="compositionally biased region" description="Low complexity" evidence="1">
    <location>
        <begin position="7"/>
        <end position="21"/>
    </location>
</feature>
<dbReference type="Pfam" id="PF12919">
    <property type="entry name" value="TcdA_TcdB"/>
    <property type="match status" value="1"/>
</dbReference>
<dbReference type="AlphaFoldDB" id="A0A1S1WV60"/>
<dbReference type="InterPro" id="IPR029044">
    <property type="entry name" value="Nucleotide-diphossugar_trans"/>
</dbReference>
<dbReference type="Gene3D" id="3.90.550.20">
    <property type="match status" value="1"/>
</dbReference>
<dbReference type="STRING" id="1903179.BI347_20065"/>